<dbReference type="EMBL" id="AP028909">
    <property type="protein sequence ID" value="BES88145.1"/>
    <property type="molecule type" value="Genomic_DNA"/>
</dbReference>
<keyword evidence="3" id="KW-1185">Reference proteome</keyword>
<feature type="region of interest" description="Disordered" evidence="1">
    <location>
        <begin position="204"/>
        <end position="236"/>
    </location>
</feature>
<evidence type="ECO:0000313" key="3">
    <source>
        <dbReference type="Proteomes" id="UP001307889"/>
    </source>
</evidence>
<feature type="compositionally biased region" description="Basic and acidic residues" evidence="1">
    <location>
        <begin position="47"/>
        <end position="63"/>
    </location>
</feature>
<keyword evidence="2" id="KW-0808">Transferase</keyword>
<proteinExistence type="predicted"/>
<organism evidence="2 3">
    <name type="scientific">Nesidiocoris tenuis</name>
    <dbReference type="NCBI Taxonomy" id="355587"/>
    <lineage>
        <taxon>Eukaryota</taxon>
        <taxon>Metazoa</taxon>
        <taxon>Ecdysozoa</taxon>
        <taxon>Arthropoda</taxon>
        <taxon>Hexapoda</taxon>
        <taxon>Insecta</taxon>
        <taxon>Pterygota</taxon>
        <taxon>Neoptera</taxon>
        <taxon>Paraneoptera</taxon>
        <taxon>Hemiptera</taxon>
        <taxon>Heteroptera</taxon>
        <taxon>Panheteroptera</taxon>
        <taxon>Cimicomorpha</taxon>
        <taxon>Miridae</taxon>
        <taxon>Dicyphina</taxon>
        <taxon>Nesidiocoris</taxon>
    </lineage>
</organism>
<evidence type="ECO:0000256" key="1">
    <source>
        <dbReference type="SAM" id="MobiDB-lite"/>
    </source>
</evidence>
<reference evidence="2 3" key="1">
    <citation type="submission" date="2023-09" db="EMBL/GenBank/DDBJ databases">
        <title>Nesidiocoris tenuis whole genome shotgun sequence.</title>
        <authorList>
            <person name="Shibata T."/>
            <person name="Shimoda M."/>
            <person name="Kobayashi T."/>
            <person name="Uehara T."/>
        </authorList>
    </citation>
    <scope>NUCLEOTIDE SEQUENCE [LARGE SCALE GENOMIC DNA]</scope>
    <source>
        <strain evidence="2 3">Japan</strain>
    </source>
</reference>
<gene>
    <name evidence="2" type="ORF">NTJ_00951</name>
</gene>
<evidence type="ECO:0000313" key="2">
    <source>
        <dbReference type="EMBL" id="BES88145.1"/>
    </source>
</evidence>
<feature type="compositionally biased region" description="Basic and acidic residues" evidence="1">
    <location>
        <begin position="25"/>
        <end position="35"/>
    </location>
</feature>
<feature type="region of interest" description="Disordered" evidence="1">
    <location>
        <begin position="1"/>
        <end position="65"/>
    </location>
</feature>
<feature type="compositionally biased region" description="Low complexity" evidence="1">
    <location>
        <begin position="213"/>
        <end position="228"/>
    </location>
</feature>
<protein>
    <submittedName>
        <fullName evidence="2">Reverse transcriptase (RNA-dependent DNA polymerase)</fullName>
    </submittedName>
</protein>
<keyword evidence="2" id="KW-0695">RNA-directed DNA polymerase</keyword>
<dbReference type="PANTHER" id="PTHR10773:SF19">
    <property type="match status" value="1"/>
</dbReference>
<sequence length="236" mass="27357">MEKEVKTLNSPLPGTECDNAPTTTRQHDKSPDDSVHPPARKRKSTKRSREWSRNQEKMKRLRGEPYVGFRRAEKGSTKKIIHDVPRDGRTMGPTCDSLHCRKVKTRACNSITEEERQKIFDDFWKVMTWDFKRMFVCSTVSAESKKQQTRTQGPVSRRQASLFYHLEIQGRRVPVCREMYLRTLGIRRSELHYWVRNYVSSNVPQNKSQATQSPPDSSSESSDETSSSHLVQVCHA</sequence>
<name>A0ABN7A7L2_9HEMI</name>
<keyword evidence="2" id="KW-0548">Nucleotidyltransferase</keyword>
<dbReference type="GO" id="GO:0003964">
    <property type="term" value="F:RNA-directed DNA polymerase activity"/>
    <property type="evidence" value="ECO:0007669"/>
    <property type="project" value="UniProtKB-KW"/>
</dbReference>
<dbReference type="PANTHER" id="PTHR10773">
    <property type="entry name" value="DNA-DIRECTED RNA POLYMERASES I, II, AND III SUBUNIT RPABC2"/>
    <property type="match status" value="1"/>
</dbReference>
<dbReference type="Proteomes" id="UP001307889">
    <property type="component" value="Chromosome 1"/>
</dbReference>
<accession>A0ABN7A7L2</accession>